<dbReference type="PANTHER" id="PTHR47951:SF7">
    <property type="entry name" value="FLAVONOID 3',5'-HYDROXYLASE-LIKE ISOFORM X1"/>
    <property type="match status" value="1"/>
</dbReference>
<keyword evidence="4 8" id="KW-0479">Metal-binding</keyword>
<keyword evidence="9" id="KW-0812">Transmembrane</keyword>
<keyword evidence="5 8" id="KW-0560">Oxidoreductase</keyword>
<protein>
    <recommendedName>
        <fullName evidence="12">Cytochrome P450</fullName>
    </recommendedName>
</protein>
<dbReference type="GO" id="GO:0005506">
    <property type="term" value="F:iron ion binding"/>
    <property type="evidence" value="ECO:0007669"/>
    <property type="project" value="InterPro"/>
</dbReference>
<dbReference type="InterPro" id="IPR017972">
    <property type="entry name" value="Cyt_P450_CS"/>
</dbReference>
<dbReference type="EMBL" id="CM031835">
    <property type="protein sequence ID" value="KAG6688886.1"/>
    <property type="molecule type" value="Genomic_DNA"/>
</dbReference>
<keyword evidence="7 8" id="KW-0503">Monooxygenase</keyword>
<dbReference type="FunFam" id="1.10.630.10:FF:000126">
    <property type="entry name" value="Predicted protein"/>
    <property type="match status" value="1"/>
</dbReference>
<dbReference type="GO" id="GO:0016705">
    <property type="term" value="F:oxidoreductase activity, acting on paired donors, with incorporation or reduction of molecular oxygen"/>
    <property type="evidence" value="ECO:0007669"/>
    <property type="project" value="InterPro"/>
</dbReference>
<dbReference type="AlphaFoldDB" id="A0A922DR65"/>
<keyword evidence="9" id="KW-1133">Transmembrane helix</keyword>
<comment type="caution">
    <text evidence="10">The sequence shown here is derived from an EMBL/GenBank/DDBJ whole genome shotgun (WGS) entry which is preliminary data.</text>
</comment>
<keyword evidence="9" id="KW-0472">Membrane</keyword>
<reference evidence="10" key="1">
    <citation type="submission" date="2021-01" db="EMBL/GenBank/DDBJ databases">
        <authorList>
            <person name="Lovell J.T."/>
            <person name="Bentley N."/>
            <person name="Bhattarai G."/>
            <person name="Jenkins J.W."/>
            <person name="Sreedasyam A."/>
            <person name="Alarcon Y."/>
            <person name="Bock C."/>
            <person name="Boston L."/>
            <person name="Carlson J."/>
            <person name="Cervantes K."/>
            <person name="Clermont K."/>
            <person name="Krom N."/>
            <person name="Kubenka K."/>
            <person name="Mamidi S."/>
            <person name="Mattison C."/>
            <person name="Monteros M."/>
            <person name="Pisani C."/>
            <person name="Plott C."/>
            <person name="Rajasekar S."/>
            <person name="Rhein H.S."/>
            <person name="Rohla C."/>
            <person name="Song M."/>
            <person name="Hilaire R.S."/>
            <person name="Shu S."/>
            <person name="Wells L."/>
            <person name="Wang X."/>
            <person name="Webber J."/>
            <person name="Heerema R.J."/>
            <person name="Klein P."/>
            <person name="Conner P."/>
            <person name="Grauke L."/>
            <person name="Grimwood J."/>
            <person name="Schmutz J."/>
            <person name="Randall J.J."/>
        </authorList>
    </citation>
    <scope>NUCLEOTIDE SEQUENCE</scope>
    <source>
        <tissue evidence="10">Leaf</tissue>
    </source>
</reference>
<dbReference type="PROSITE" id="PS00086">
    <property type="entry name" value="CYTOCHROME_P450"/>
    <property type="match status" value="1"/>
</dbReference>
<evidence type="ECO:0008006" key="12">
    <source>
        <dbReference type="Google" id="ProtNLM"/>
    </source>
</evidence>
<evidence type="ECO:0000256" key="4">
    <source>
        <dbReference type="ARBA" id="ARBA00022723"/>
    </source>
</evidence>
<evidence type="ECO:0000256" key="1">
    <source>
        <dbReference type="ARBA" id="ARBA00001971"/>
    </source>
</evidence>
<dbReference type="InterPro" id="IPR001128">
    <property type="entry name" value="Cyt_P450"/>
</dbReference>
<name>A0A922DR65_CARIL</name>
<dbReference type="GO" id="GO:0004497">
    <property type="term" value="F:monooxygenase activity"/>
    <property type="evidence" value="ECO:0007669"/>
    <property type="project" value="UniProtKB-KW"/>
</dbReference>
<dbReference type="Pfam" id="PF00067">
    <property type="entry name" value="p450"/>
    <property type="match status" value="1"/>
</dbReference>
<dbReference type="GO" id="GO:0020037">
    <property type="term" value="F:heme binding"/>
    <property type="evidence" value="ECO:0007669"/>
    <property type="project" value="InterPro"/>
</dbReference>
<evidence type="ECO:0000256" key="6">
    <source>
        <dbReference type="ARBA" id="ARBA00023004"/>
    </source>
</evidence>
<evidence type="ECO:0000256" key="2">
    <source>
        <dbReference type="ARBA" id="ARBA00010617"/>
    </source>
</evidence>
<comment type="similarity">
    <text evidence="2 8">Belongs to the cytochrome P450 family.</text>
</comment>
<dbReference type="Proteomes" id="UP000811246">
    <property type="component" value="Chromosome 11"/>
</dbReference>
<evidence type="ECO:0000256" key="9">
    <source>
        <dbReference type="SAM" id="Phobius"/>
    </source>
</evidence>
<evidence type="ECO:0000256" key="3">
    <source>
        <dbReference type="ARBA" id="ARBA00022617"/>
    </source>
</evidence>
<evidence type="ECO:0000256" key="5">
    <source>
        <dbReference type="ARBA" id="ARBA00023002"/>
    </source>
</evidence>
<keyword evidence="6 8" id="KW-0408">Iron</keyword>
<evidence type="ECO:0000256" key="8">
    <source>
        <dbReference type="RuleBase" id="RU000461"/>
    </source>
</evidence>
<evidence type="ECO:0000256" key="7">
    <source>
        <dbReference type="ARBA" id="ARBA00023033"/>
    </source>
</evidence>
<dbReference type="PANTHER" id="PTHR47951">
    <property type="entry name" value="OS08G0547900 PROTEIN"/>
    <property type="match status" value="1"/>
</dbReference>
<organism evidence="10 11">
    <name type="scientific">Carya illinoinensis</name>
    <name type="common">Pecan</name>
    <dbReference type="NCBI Taxonomy" id="32201"/>
    <lineage>
        <taxon>Eukaryota</taxon>
        <taxon>Viridiplantae</taxon>
        <taxon>Streptophyta</taxon>
        <taxon>Embryophyta</taxon>
        <taxon>Tracheophyta</taxon>
        <taxon>Spermatophyta</taxon>
        <taxon>Magnoliopsida</taxon>
        <taxon>eudicotyledons</taxon>
        <taxon>Gunneridae</taxon>
        <taxon>Pentapetalae</taxon>
        <taxon>rosids</taxon>
        <taxon>fabids</taxon>
        <taxon>Fagales</taxon>
        <taxon>Juglandaceae</taxon>
        <taxon>Carya</taxon>
    </lineage>
</organism>
<accession>A0A922DR65</accession>
<feature type="transmembrane region" description="Helical" evidence="9">
    <location>
        <begin position="41"/>
        <end position="61"/>
    </location>
</feature>
<gene>
    <name evidence="10" type="ORF">I3842_11G147200</name>
</gene>
<evidence type="ECO:0000313" key="10">
    <source>
        <dbReference type="EMBL" id="KAG6688886.1"/>
    </source>
</evidence>
<sequence length="552" mass="62638">MLQPNTENIHILNFDHFFHVAIHLNVAYAMGWWRSNADDEIFFSSILTILIGIFVVLWLAVKKQKNVTVPPLPPGPRGLPIVGYLPFVGTELHTKFQQLCGIYGPIYKVWLGNKMSIVISSPSLVKEVVRDQDAIFSNRDTNIVGRIISYGGAGIALSSNGPEWKMLRKIFVREMLSPSNLDNTFALRREEIRNTIINVFEKKGTHIDLGDLAFVTVMNAIMNMLWGGMLRGEEGAKFGAKFKHIFAELVLILGRPNVSDLFPALACFDLQGIERKAKRIFETIDGVLDYAIDKQIKSLAKAKEEGMTKTGQKDFLQVLLELREQDEGAPSMSMTQIKALVFDTVTATTDTTTTMSEWVMARLLKHPKIMRKVTEELTEIVGLDNLVEESHLPKLHYLEAVIKETFRLHPAFPFLLLRTPRESSIIGGYHVPKDSSIYLHIWAIQRDPKYWDNPLEFKPERFLNNAYGRFDYSGNNFKYLPFGSGRRICAGLALGERTLKYILASLLHSYEWKLPQGSEIEFSDTFGLVTKRKNPTIAIPTPRLSKAELYTK</sequence>
<evidence type="ECO:0000313" key="11">
    <source>
        <dbReference type="Proteomes" id="UP000811246"/>
    </source>
</evidence>
<comment type="cofactor">
    <cofactor evidence="1">
        <name>heme</name>
        <dbReference type="ChEBI" id="CHEBI:30413"/>
    </cofactor>
</comment>
<proteinExistence type="inferred from homology"/>
<keyword evidence="3 8" id="KW-0349">Heme</keyword>